<dbReference type="Gramene" id="QL06p016165:mrna">
    <property type="protein sequence ID" value="QL06p016165:mrna"/>
    <property type="gene ID" value="QL06p016165"/>
</dbReference>
<dbReference type="Gene3D" id="3.90.550.10">
    <property type="entry name" value="Spore Coat Polysaccharide Biosynthesis Protein SpsA, Chain A"/>
    <property type="match status" value="2"/>
</dbReference>
<feature type="binding site" evidence="8">
    <location>
        <position position="107"/>
    </location>
    <ligand>
        <name>UDP-alpha-D-glucose</name>
        <dbReference type="ChEBI" id="CHEBI:58885"/>
    </ligand>
</feature>
<feature type="transmembrane region" description="Helical" evidence="10">
    <location>
        <begin position="21"/>
        <end position="38"/>
    </location>
</feature>
<evidence type="ECO:0000256" key="8">
    <source>
        <dbReference type="PIRSR" id="PIRSR605150-2"/>
    </source>
</evidence>
<protein>
    <recommendedName>
        <fullName evidence="13">Cellulose synthase-like protein G2</fullName>
    </recommendedName>
</protein>
<feature type="binding site" evidence="9">
    <location>
        <position position="289"/>
    </location>
    <ligand>
        <name>Mn(2+)</name>
        <dbReference type="ChEBI" id="CHEBI:29035"/>
    </ligand>
</feature>
<keyword evidence="5 10" id="KW-1133">Transmembrane helix</keyword>
<keyword evidence="2" id="KW-0328">Glycosyltransferase</keyword>
<evidence type="ECO:0000256" key="2">
    <source>
        <dbReference type="ARBA" id="ARBA00022676"/>
    </source>
</evidence>
<feature type="binding site" evidence="8">
    <location>
        <position position="136"/>
    </location>
    <ligand>
        <name>UDP-alpha-D-glucose</name>
        <dbReference type="ChEBI" id="CHEBI:58885"/>
    </ligand>
</feature>
<reference evidence="11" key="2">
    <citation type="submission" date="2021-01" db="UniProtKB">
        <authorList>
            <consortium name="EnsemblPlants"/>
        </authorList>
    </citation>
    <scope>IDENTIFICATION</scope>
</reference>
<dbReference type="SUPFAM" id="SSF53448">
    <property type="entry name" value="Nucleotide-diphospho-sugar transferases"/>
    <property type="match status" value="1"/>
</dbReference>
<dbReference type="PANTHER" id="PTHR13301">
    <property type="entry name" value="X-BOX TRANSCRIPTION FACTOR-RELATED"/>
    <property type="match status" value="1"/>
</dbReference>
<sequence>MATLSLHTCKVQQPEATINRIHIFLHFTAILFLLYYRTTRLFLEKNVPTLAWSLISTSELILTIIWILIQAFRWHPVSRSAIPENIPGGIELPGLDVFVCTLDPKKEPTIEVMNTVLSAMALDYPPEKLSVYLSDDGGSNITLYAIKEACSFAKSWLPFCKKYGIKSRCPVAYFSSYADDERLLCSDEFRIEEQKIKAKYDEFKGKVEKVGGEDENNKVVPDRPPRVEIIHDNKNNEENVEDQTQMPLLVYVSRERRPSCPHRFKAGALNTLLRVSGVISNGPYLLVLDCDMYCNDPTSARQAMCFHLDSELSHSLAFVQYPQIFYNISKNDIYDGQARPAYKTKWQGMDGLRGPLLSGTGFYLKRKALYGKPNQEDLFLSEPEKNFGTSCKFIYSLKGNNEQFVAKKDDSRDAILEESRLLANCAFEANTEWGKEARFSYDCLLESTFTGYLLHCKGWISVYLYPKRPCFLGCTTIDMKDGMVQLMKWFSNLVQVGLSKFSPLTYGVSRMSVLQSMCYGYFTFSSFLSVALLLYGTVPQVCLLNGIPLYPKVSDPWFAVFVAIYTSSLFQHLYEVLSSGGSIMTWWNEQRIWIIKLISGCLFGVLDAIMKCLCRKKVDLSLTNKAVDKEKFEKYEKGKFDFEGAAMFLVPLLILVLLNIVCFFCGLRRVVIEKSLDEMFGQVFLSFFILILSYPILEGMVTKGKGK</sequence>
<keyword evidence="4 10" id="KW-0812">Transmembrane</keyword>
<evidence type="ECO:0000313" key="12">
    <source>
        <dbReference type="Proteomes" id="UP000594261"/>
    </source>
</evidence>
<dbReference type="GO" id="GO:0016020">
    <property type="term" value="C:membrane"/>
    <property type="evidence" value="ECO:0007669"/>
    <property type="project" value="InterPro"/>
</dbReference>
<dbReference type="FunFam" id="3.90.550.10:FF:000194">
    <property type="entry name" value="Cellulose synthase-like protein G2 isoform A"/>
    <property type="match status" value="1"/>
</dbReference>
<dbReference type="GO" id="GO:0071555">
    <property type="term" value="P:cell wall organization"/>
    <property type="evidence" value="ECO:0007669"/>
    <property type="project" value="UniProtKB-KW"/>
</dbReference>
<keyword evidence="3" id="KW-0808">Transferase</keyword>
<reference evidence="11 12" key="1">
    <citation type="journal article" date="2016" name="G3 (Bethesda)">
        <title>First Draft Assembly and Annotation of the Genome of a California Endemic Oak Quercus lobata Nee (Fagaceae).</title>
        <authorList>
            <person name="Sork V.L."/>
            <person name="Fitz-Gibbon S.T."/>
            <person name="Puiu D."/>
            <person name="Crepeau M."/>
            <person name="Gugger P.F."/>
            <person name="Sherman R."/>
            <person name="Stevens K."/>
            <person name="Langley C.H."/>
            <person name="Pellegrini M."/>
            <person name="Salzberg S.L."/>
        </authorList>
    </citation>
    <scope>NUCLEOTIDE SEQUENCE [LARGE SCALE GENOMIC DNA]</scope>
    <source>
        <strain evidence="11 12">cv. SW786</strain>
    </source>
</reference>
<feature type="transmembrane region" description="Helical" evidence="10">
    <location>
        <begin position="679"/>
        <end position="697"/>
    </location>
</feature>
<dbReference type="Pfam" id="PF03552">
    <property type="entry name" value="Cellulose_synt"/>
    <property type="match status" value="2"/>
</dbReference>
<organism evidence="11 12">
    <name type="scientific">Quercus lobata</name>
    <name type="common">Valley oak</name>
    <dbReference type="NCBI Taxonomy" id="97700"/>
    <lineage>
        <taxon>Eukaryota</taxon>
        <taxon>Viridiplantae</taxon>
        <taxon>Streptophyta</taxon>
        <taxon>Embryophyta</taxon>
        <taxon>Tracheophyta</taxon>
        <taxon>Spermatophyta</taxon>
        <taxon>Magnoliopsida</taxon>
        <taxon>eudicotyledons</taxon>
        <taxon>Gunneridae</taxon>
        <taxon>Pentapetalae</taxon>
        <taxon>rosids</taxon>
        <taxon>fabids</taxon>
        <taxon>Fagales</taxon>
        <taxon>Fagaceae</taxon>
        <taxon>Quercus</taxon>
    </lineage>
</organism>
<dbReference type="InParanoid" id="A0A7N2LVU3"/>
<dbReference type="InterPro" id="IPR005150">
    <property type="entry name" value="Cellulose_synth"/>
</dbReference>
<dbReference type="InterPro" id="IPR029044">
    <property type="entry name" value="Nucleotide-diphossugar_trans"/>
</dbReference>
<feature type="transmembrane region" description="Helical" evidence="10">
    <location>
        <begin position="556"/>
        <end position="573"/>
    </location>
</feature>
<evidence type="ECO:0000256" key="1">
    <source>
        <dbReference type="ARBA" id="ARBA00004127"/>
    </source>
</evidence>
<keyword evidence="6 10" id="KW-0472">Membrane</keyword>
<feature type="binding site" evidence="8">
    <location>
        <position position="106"/>
    </location>
    <ligand>
        <name>UDP-alpha-D-glucose</name>
        <dbReference type="ChEBI" id="CHEBI:58885"/>
    </ligand>
</feature>
<dbReference type="Proteomes" id="UP000594261">
    <property type="component" value="Chromosome 6"/>
</dbReference>
<evidence type="ECO:0000256" key="4">
    <source>
        <dbReference type="ARBA" id="ARBA00022692"/>
    </source>
</evidence>
<dbReference type="GO" id="GO:0016760">
    <property type="term" value="F:cellulose synthase (UDP-forming) activity"/>
    <property type="evidence" value="ECO:0007669"/>
    <property type="project" value="InterPro"/>
</dbReference>
<evidence type="ECO:0000256" key="7">
    <source>
        <dbReference type="ARBA" id="ARBA00023316"/>
    </source>
</evidence>
<feature type="transmembrane region" description="Helical" evidence="10">
    <location>
        <begin position="593"/>
        <end position="610"/>
    </location>
</feature>
<dbReference type="GO" id="GO:0030244">
    <property type="term" value="P:cellulose biosynthetic process"/>
    <property type="evidence" value="ECO:0007669"/>
    <property type="project" value="InterPro"/>
</dbReference>
<proteinExistence type="predicted"/>
<dbReference type="OMA" id="WRSVYLY"/>
<feature type="transmembrane region" description="Helical" evidence="10">
    <location>
        <begin position="518"/>
        <end position="536"/>
    </location>
</feature>
<dbReference type="EnsemblPlants" id="QL06p016165:mrna">
    <property type="protein sequence ID" value="QL06p016165:mrna"/>
    <property type="gene ID" value="QL06p016165"/>
</dbReference>
<keyword evidence="7" id="KW-0961">Cell wall biogenesis/degradation</keyword>
<dbReference type="EMBL" id="LRBV02000006">
    <property type="status" value="NOT_ANNOTATED_CDS"/>
    <property type="molecule type" value="Genomic_DNA"/>
</dbReference>
<accession>A0A7N2LVU3</accession>
<evidence type="ECO:0008006" key="13">
    <source>
        <dbReference type="Google" id="ProtNLM"/>
    </source>
</evidence>
<evidence type="ECO:0000256" key="6">
    <source>
        <dbReference type="ARBA" id="ARBA00023136"/>
    </source>
</evidence>
<name>A0A7N2LVU3_QUELO</name>
<feature type="transmembrane region" description="Helical" evidence="10">
    <location>
        <begin position="50"/>
        <end position="69"/>
    </location>
</feature>
<dbReference type="GO" id="GO:0012505">
    <property type="term" value="C:endomembrane system"/>
    <property type="evidence" value="ECO:0007669"/>
    <property type="project" value="UniProtKB-SubCell"/>
</dbReference>
<evidence type="ECO:0000313" key="11">
    <source>
        <dbReference type="EnsemblPlants" id="QL06p016165:mrna"/>
    </source>
</evidence>
<keyword evidence="12" id="KW-1185">Reference proteome</keyword>
<dbReference type="AlphaFoldDB" id="A0A7N2LVU3"/>
<evidence type="ECO:0000256" key="5">
    <source>
        <dbReference type="ARBA" id="ARBA00022989"/>
    </source>
</evidence>
<evidence type="ECO:0000256" key="3">
    <source>
        <dbReference type="ARBA" id="ARBA00022679"/>
    </source>
</evidence>
<evidence type="ECO:0000256" key="10">
    <source>
        <dbReference type="SAM" id="Phobius"/>
    </source>
</evidence>
<feature type="binding site" evidence="9">
    <location>
        <position position="265"/>
    </location>
    <ligand>
        <name>Mn(2+)</name>
        <dbReference type="ChEBI" id="CHEBI:29035"/>
    </ligand>
</feature>
<comment type="subcellular location">
    <subcellularLocation>
        <location evidence="1">Endomembrane system</location>
        <topology evidence="1">Multi-pass membrane protein</topology>
    </subcellularLocation>
</comment>
<evidence type="ECO:0000256" key="9">
    <source>
        <dbReference type="PIRSR" id="PIRSR605150-3"/>
    </source>
</evidence>
<feature type="transmembrane region" description="Helical" evidence="10">
    <location>
        <begin position="645"/>
        <end position="667"/>
    </location>
</feature>